<organism evidence="2 3">
    <name type="scientific">Mesorhizobium opportunistum (strain LMG 24607 / HAMBI 3007 / WSM2075)</name>
    <dbReference type="NCBI Taxonomy" id="536019"/>
    <lineage>
        <taxon>Bacteria</taxon>
        <taxon>Pseudomonadati</taxon>
        <taxon>Pseudomonadota</taxon>
        <taxon>Alphaproteobacteria</taxon>
        <taxon>Hyphomicrobiales</taxon>
        <taxon>Phyllobacteriaceae</taxon>
        <taxon>Mesorhizobium</taxon>
    </lineage>
</organism>
<proteinExistence type="predicted"/>
<dbReference type="EMBL" id="CP002279">
    <property type="protein sequence ID" value="AEH84647.1"/>
    <property type="molecule type" value="Genomic_DNA"/>
</dbReference>
<feature type="region of interest" description="Disordered" evidence="1">
    <location>
        <begin position="1"/>
        <end position="25"/>
    </location>
</feature>
<accession>F7YGK1</accession>
<name>F7YGK1_MESOW</name>
<evidence type="ECO:0008006" key="4">
    <source>
        <dbReference type="Google" id="ProtNLM"/>
    </source>
</evidence>
<protein>
    <recommendedName>
        <fullName evidence="4">Propionyl-coenzyme A carboxylase alpha polypeptide</fullName>
    </recommendedName>
</protein>
<dbReference type="Proteomes" id="UP000001623">
    <property type="component" value="Chromosome"/>
</dbReference>
<dbReference type="AlphaFoldDB" id="F7YGK1"/>
<dbReference type="HOGENOM" id="CLU_2650247_0_0_5"/>
<gene>
    <name evidence="2" type="ordered locus">Mesop_0152</name>
</gene>
<evidence type="ECO:0000313" key="2">
    <source>
        <dbReference type="EMBL" id="AEH84647.1"/>
    </source>
</evidence>
<evidence type="ECO:0000313" key="3">
    <source>
        <dbReference type="Proteomes" id="UP000001623"/>
    </source>
</evidence>
<reference evidence="2 3" key="1">
    <citation type="submission" date="2010-10" db="EMBL/GenBank/DDBJ databases">
        <title>Complete sequence of Mesorhizobium opportunistum WSM2075.</title>
        <authorList>
            <consortium name="US DOE Joint Genome Institute"/>
            <person name="Lucas S."/>
            <person name="Copeland A."/>
            <person name="Lapidus A."/>
            <person name="Cheng J.-F."/>
            <person name="Bruce D."/>
            <person name="Goodwin L."/>
            <person name="Pitluck S."/>
            <person name="Chertkov O."/>
            <person name="Misra M."/>
            <person name="Detter J.C."/>
            <person name="Han C."/>
            <person name="Tapia R."/>
            <person name="Land M."/>
            <person name="Hauser L."/>
            <person name="Kyrpides N."/>
            <person name="Ovchinnikova G."/>
            <person name="Mavrommatis K.M."/>
            <person name="Tiwari R.P."/>
            <person name="Howieson J.G."/>
            <person name="O'Hara G.W."/>
            <person name="Nandasena K.G."/>
            <person name="Woyke T."/>
        </authorList>
    </citation>
    <scope>NUCLEOTIDE SEQUENCE [LARGE SCALE GENOMIC DNA]</scope>
    <source>
        <strain evidence="3">LMG 24607 / HAMBI 3007 / WSM2075</strain>
    </source>
</reference>
<dbReference type="STRING" id="536019.Mesop_0152"/>
<evidence type="ECO:0000256" key="1">
    <source>
        <dbReference type="SAM" id="MobiDB-lite"/>
    </source>
</evidence>
<sequence>MIEVCAKHPPLSYRTSPPQGGRFAVTNGFPNRLRCRTGRTDKLLISPLAGEMSGRTEGGVTDRGLASIDPIAAVAP</sequence>
<dbReference type="KEGG" id="mop:Mesop_0152"/>